<keyword evidence="3" id="KW-1185">Reference proteome</keyword>
<organism evidence="2 3">
    <name type="scientific">Paspalum notatum var. saurae</name>
    <dbReference type="NCBI Taxonomy" id="547442"/>
    <lineage>
        <taxon>Eukaryota</taxon>
        <taxon>Viridiplantae</taxon>
        <taxon>Streptophyta</taxon>
        <taxon>Embryophyta</taxon>
        <taxon>Tracheophyta</taxon>
        <taxon>Spermatophyta</taxon>
        <taxon>Magnoliopsida</taxon>
        <taxon>Liliopsida</taxon>
        <taxon>Poales</taxon>
        <taxon>Poaceae</taxon>
        <taxon>PACMAD clade</taxon>
        <taxon>Panicoideae</taxon>
        <taxon>Andropogonodae</taxon>
        <taxon>Paspaleae</taxon>
        <taxon>Paspalinae</taxon>
        <taxon>Paspalum</taxon>
    </lineage>
</organism>
<dbReference type="Proteomes" id="UP001341281">
    <property type="component" value="Chromosome 01"/>
</dbReference>
<feature type="coiled-coil region" evidence="1">
    <location>
        <begin position="79"/>
        <end position="106"/>
    </location>
</feature>
<protein>
    <submittedName>
        <fullName evidence="2">Uncharacterized protein</fullName>
    </submittedName>
</protein>
<evidence type="ECO:0000256" key="1">
    <source>
        <dbReference type="SAM" id="Coils"/>
    </source>
</evidence>
<evidence type="ECO:0000313" key="2">
    <source>
        <dbReference type="EMBL" id="WVZ49455.1"/>
    </source>
</evidence>
<accession>A0AAQ3SHN8</accession>
<reference evidence="2 3" key="1">
    <citation type="submission" date="2024-02" db="EMBL/GenBank/DDBJ databases">
        <title>High-quality chromosome-scale genome assembly of Pensacola bahiagrass (Paspalum notatum Flugge var. saurae).</title>
        <authorList>
            <person name="Vega J.M."/>
            <person name="Podio M."/>
            <person name="Orjuela J."/>
            <person name="Siena L.A."/>
            <person name="Pessino S.C."/>
            <person name="Combes M.C."/>
            <person name="Mariac C."/>
            <person name="Albertini E."/>
            <person name="Pupilli F."/>
            <person name="Ortiz J.P.A."/>
            <person name="Leblanc O."/>
        </authorList>
    </citation>
    <scope>NUCLEOTIDE SEQUENCE [LARGE SCALE GENOMIC DNA]</scope>
    <source>
        <strain evidence="2">R1</strain>
        <tissue evidence="2">Leaf</tissue>
    </source>
</reference>
<keyword evidence="1" id="KW-0175">Coiled coil</keyword>
<dbReference type="AlphaFoldDB" id="A0AAQ3SHN8"/>
<dbReference type="EMBL" id="CP144745">
    <property type="protein sequence ID" value="WVZ49455.1"/>
    <property type="molecule type" value="Genomic_DNA"/>
</dbReference>
<gene>
    <name evidence="2" type="ORF">U9M48_000816</name>
</gene>
<proteinExistence type="predicted"/>
<sequence>MRRRIHRSMRRRVSRLSLALPSTAAPDLLRGWCPRSLHHAISSPNRFPLDFPLKIVAATGPTQISALRIIQNRLPSPAYQNLLRRYEEQVANNQCLTEENAALTQQNVSLSQHMKRSDRVLELICHKVQIEIPPDLLEEEVVMRGNIDGSSHASANLVTNSDGPNRYYEIGTNALRLTYG</sequence>
<name>A0AAQ3SHN8_PASNO</name>
<evidence type="ECO:0000313" key="3">
    <source>
        <dbReference type="Proteomes" id="UP001341281"/>
    </source>
</evidence>